<evidence type="ECO:0000256" key="2">
    <source>
        <dbReference type="ARBA" id="ARBA00022741"/>
    </source>
</evidence>
<protein>
    <recommendedName>
        <fullName evidence="5">ATP-grasp domain-containing protein</fullName>
    </recommendedName>
</protein>
<dbReference type="InterPro" id="IPR013815">
    <property type="entry name" value="ATP_grasp_subdomain_1"/>
</dbReference>
<dbReference type="Gene3D" id="3.30.1490.20">
    <property type="entry name" value="ATP-grasp fold, A domain"/>
    <property type="match status" value="1"/>
</dbReference>
<dbReference type="RefSeq" id="WP_379903577.1">
    <property type="nucleotide sequence ID" value="NZ_JBHRTR010000031.1"/>
</dbReference>
<dbReference type="InterPro" id="IPR052032">
    <property type="entry name" value="ATP-dep_AA_Ligase"/>
</dbReference>
<dbReference type="SUPFAM" id="SSF52440">
    <property type="entry name" value="PreATP-grasp domain"/>
    <property type="match status" value="1"/>
</dbReference>
<dbReference type="PROSITE" id="PS50975">
    <property type="entry name" value="ATP_GRASP"/>
    <property type="match status" value="1"/>
</dbReference>
<comment type="caution">
    <text evidence="6">The sequence shown here is derived from an EMBL/GenBank/DDBJ whole genome shotgun (WGS) entry which is preliminary data.</text>
</comment>
<dbReference type="Proteomes" id="UP001595528">
    <property type="component" value="Unassembled WGS sequence"/>
</dbReference>
<dbReference type="Pfam" id="PF02786">
    <property type="entry name" value="CPSase_L_D2"/>
    <property type="match status" value="1"/>
</dbReference>
<dbReference type="InterPro" id="IPR011761">
    <property type="entry name" value="ATP-grasp"/>
</dbReference>
<keyword evidence="1" id="KW-0436">Ligase</keyword>
<dbReference type="PANTHER" id="PTHR43585:SF2">
    <property type="entry name" value="ATP-GRASP ENZYME FSQD"/>
    <property type="match status" value="1"/>
</dbReference>
<keyword evidence="7" id="KW-1185">Reference proteome</keyword>
<evidence type="ECO:0000259" key="5">
    <source>
        <dbReference type="PROSITE" id="PS50975"/>
    </source>
</evidence>
<evidence type="ECO:0000256" key="3">
    <source>
        <dbReference type="ARBA" id="ARBA00022840"/>
    </source>
</evidence>
<evidence type="ECO:0000313" key="7">
    <source>
        <dbReference type="Proteomes" id="UP001595528"/>
    </source>
</evidence>
<keyword evidence="3 4" id="KW-0067">ATP-binding</keyword>
<dbReference type="InterPro" id="IPR016185">
    <property type="entry name" value="PreATP-grasp_dom_sf"/>
</dbReference>
<evidence type="ECO:0000313" key="6">
    <source>
        <dbReference type="EMBL" id="MFC3229412.1"/>
    </source>
</evidence>
<dbReference type="EMBL" id="JBHRTR010000031">
    <property type="protein sequence ID" value="MFC3229412.1"/>
    <property type="molecule type" value="Genomic_DNA"/>
</dbReference>
<accession>A0ABV7L577</accession>
<gene>
    <name evidence="6" type="ORF">ACFOGJ_19350</name>
</gene>
<dbReference type="InterPro" id="IPR040570">
    <property type="entry name" value="LAL_C2"/>
</dbReference>
<sequence>MPTLLHIGAGQLQMPSIRAAHAAGLKVIATDRDPDALCRHRADGFVRVAADDTEGILQAALDIDDLVGIYTAGDHALPTLARVTTRLGLPGPSVESLSILLDKSRSTELWRSLGLRTTAGRRVADPDDARAAFAEIGGPAILKPAGSSGSRGVRSIGEAADIDRAWAEASAFGNVILLERQLHGRHVDVNLCLIEGEVVRCGLLDRYFTLPPLHVPLWGHQPADIGAAEADAIYALVAEAALAAGLDQGPVKADVVVNEDGPHLLEVSPRFHGDVSSSHVSPLALGWHPALPWFRHLAGQDWRSATEGPQKAGRLIGWRAVLSPMAGRFLRVEGLESAIDMAGILDVIVIRRNGQLVPAGTDNRAVIAFVFGEGENWIQLKTRLSAAAGALRAVIAGDSAPMKV</sequence>
<keyword evidence="2 4" id="KW-0547">Nucleotide-binding</keyword>
<dbReference type="Pfam" id="PF18603">
    <property type="entry name" value="LAL_C2"/>
    <property type="match status" value="1"/>
</dbReference>
<reference evidence="7" key="1">
    <citation type="journal article" date="2019" name="Int. J. Syst. Evol. Microbiol.">
        <title>The Global Catalogue of Microorganisms (GCM) 10K type strain sequencing project: providing services to taxonomists for standard genome sequencing and annotation.</title>
        <authorList>
            <consortium name="The Broad Institute Genomics Platform"/>
            <consortium name="The Broad Institute Genome Sequencing Center for Infectious Disease"/>
            <person name="Wu L."/>
            <person name="Ma J."/>
        </authorList>
    </citation>
    <scope>NUCLEOTIDE SEQUENCE [LARGE SCALE GENOMIC DNA]</scope>
    <source>
        <strain evidence="7">KCTC 42964</strain>
    </source>
</reference>
<dbReference type="Gene3D" id="3.40.50.20">
    <property type="match status" value="1"/>
</dbReference>
<proteinExistence type="predicted"/>
<evidence type="ECO:0000256" key="4">
    <source>
        <dbReference type="PROSITE-ProRule" id="PRU00409"/>
    </source>
</evidence>
<dbReference type="SUPFAM" id="SSF56059">
    <property type="entry name" value="Glutathione synthetase ATP-binding domain-like"/>
    <property type="match status" value="1"/>
</dbReference>
<dbReference type="Gene3D" id="3.30.470.20">
    <property type="entry name" value="ATP-grasp fold, B domain"/>
    <property type="match status" value="1"/>
</dbReference>
<evidence type="ECO:0000256" key="1">
    <source>
        <dbReference type="ARBA" id="ARBA00022598"/>
    </source>
</evidence>
<dbReference type="InterPro" id="IPR005479">
    <property type="entry name" value="CPAse_ATP-bd"/>
</dbReference>
<name>A0ABV7L577_9PROT</name>
<dbReference type="PANTHER" id="PTHR43585">
    <property type="entry name" value="FUMIPYRROLE BIOSYNTHESIS PROTEIN C"/>
    <property type="match status" value="1"/>
</dbReference>
<organism evidence="6 7">
    <name type="scientific">Marinibaculum pumilum</name>
    <dbReference type="NCBI Taxonomy" id="1766165"/>
    <lineage>
        <taxon>Bacteria</taxon>
        <taxon>Pseudomonadati</taxon>
        <taxon>Pseudomonadota</taxon>
        <taxon>Alphaproteobacteria</taxon>
        <taxon>Rhodospirillales</taxon>
        <taxon>Rhodospirillaceae</taxon>
        <taxon>Marinibaculum</taxon>
    </lineage>
</organism>
<feature type="domain" description="ATP-grasp" evidence="5">
    <location>
        <begin position="107"/>
        <end position="298"/>
    </location>
</feature>